<reference evidence="1" key="1">
    <citation type="journal article" date="2023" name="Genome Biol. Evol.">
        <title>Long-read-based Genome Assembly of Drosophila gunungcola Reveals Fewer Chemosensory Genes in Flower-breeding Species.</title>
        <authorList>
            <person name="Negi A."/>
            <person name="Liao B.Y."/>
            <person name="Yeh S.D."/>
        </authorList>
    </citation>
    <scope>NUCLEOTIDE SEQUENCE</scope>
    <source>
        <strain evidence="1">Sukarami</strain>
    </source>
</reference>
<keyword evidence="2" id="KW-1185">Reference proteome</keyword>
<dbReference type="EMBL" id="JAMKOV010000005">
    <property type="protein sequence ID" value="KAI8039619.1"/>
    <property type="molecule type" value="Genomic_DNA"/>
</dbReference>
<evidence type="ECO:0000313" key="2">
    <source>
        <dbReference type="Proteomes" id="UP001059596"/>
    </source>
</evidence>
<organism evidence="1 2">
    <name type="scientific">Drosophila gunungcola</name>
    <name type="common">fruit fly</name>
    <dbReference type="NCBI Taxonomy" id="103775"/>
    <lineage>
        <taxon>Eukaryota</taxon>
        <taxon>Metazoa</taxon>
        <taxon>Ecdysozoa</taxon>
        <taxon>Arthropoda</taxon>
        <taxon>Hexapoda</taxon>
        <taxon>Insecta</taxon>
        <taxon>Pterygota</taxon>
        <taxon>Neoptera</taxon>
        <taxon>Endopterygota</taxon>
        <taxon>Diptera</taxon>
        <taxon>Brachycera</taxon>
        <taxon>Muscomorpha</taxon>
        <taxon>Ephydroidea</taxon>
        <taxon>Drosophilidae</taxon>
        <taxon>Drosophila</taxon>
        <taxon>Sophophora</taxon>
    </lineage>
</organism>
<evidence type="ECO:0000313" key="1">
    <source>
        <dbReference type="EMBL" id="KAI8039619.1"/>
    </source>
</evidence>
<feature type="non-terminal residue" evidence="1">
    <location>
        <position position="69"/>
    </location>
</feature>
<dbReference type="Proteomes" id="UP001059596">
    <property type="component" value="Unassembled WGS sequence"/>
</dbReference>
<comment type="caution">
    <text evidence="1">The sequence shown here is derived from an EMBL/GenBank/DDBJ whole genome shotgun (WGS) entry which is preliminary data.</text>
</comment>
<dbReference type="AlphaFoldDB" id="A0A9Q0BQ26"/>
<gene>
    <name evidence="1" type="ORF">M5D96_007039</name>
</gene>
<proteinExistence type="predicted"/>
<protein>
    <submittedName>
        <fullName evidence="1">Uncharacterized protein</fullName>
    </submittedName>
</protein>
<sequence length="69" mass="7879">MFSAWEPSAQDAYWCLSVLASLQDHAVSSGFPFFARLSKTTIKCDNKGISTDWQCQMMTLRCRCFCTEK</sequence>
<accession>A0A9Q0BQ26</accession>
<name>A0A9Q0BQ26_9MUSC</name>